<proteinExistence type="predicted"/>
<reference evidence="1 2" key="1">
    <citation type="journal article" date="2014" name="Nat. Commun.">
        <title>Multiple recent horizontal transfers of a large genomic region in cheese making fungi.</title>
        <authorList>
            <person name="Cheeseman K."/>
            <person name="Ropars J."/>
            <person name="Renault P."/>
            <person name="Dupont J."/>
            <person name="Gouzy J."/>
            <person name="Branca A."/>
            <person name="Abraham A.L."/>
            <person name="Ceppi M."/>
            <person name="Conseiller E."/>
            <person name="Debuchy R."/>
            <person name="Malagnac F."/>
            <person name="Goarin A."/>
            <person name="Silar P."/>
            <person name="Lacoste S."/>
            <person name="Sallet E."/>
            <person name="Bensimon A."/>
            <person name="Giraud T."/>
            <person name="Brygoo Y."/>
        </authorList>
    </citation>
    <scope>NUCLEOTIDE SEQUENCE [LARGE SCALE GENOMIC DNA]</scope>
    <source>
        <strain evidence="2">FM 013</strain>
    </source>
</reference>
<organism evidence="1 2">
    <name type="scientific">Penicillium camemberti (strain FM 013)</name>
    <dbReference type="NCBI Taxonomy" id="1429867"/>
    <lineage>
        <taxon>Eukaryota</taxon>
        <taxon>Fungi</taxon>
        <taxon>Dikarya</taxon>
        <taxon>Ascomycota</taxon>
        <taxon>Pezizomycotina</taxon>
        <taxon>Eurotiomycetes</taxon>
        <taxon>Eurotiomycetidae</taxon>
        <taxon>Eurotiales</taxon>
        <taxon>Aspergillaceae</taxon>
        <taxon>Penicillium</taxon>
    </lineage>
</organism>
<accession>A0A0G4P509</accession>
<evidence type="ECO:0000313" key="1">
    <source>
        <dbReference type="EMBL" id="CRL21390.1"/>
    </source>
</evidence>
<keyword evidence="2" id="KW-1185">Reference proteome</keyword>
<name>A0A0G4P509_PENC3</name>
<protein>
    <submittedName>
        <fullName evidence="1">Str. FM013</fullName>
    </submittedName>
</protein>
<gene>
    <name evidence="1" type="ORF">PCAMFM013_S005g000554</name>
</gene>
<evidence type="ECO:0000313" key="2">
    <source>
        <dbReference type="Proteomes" id="UP000053732"/>
    </source>
</evidence>
<dbReference type="AlphaFoldDB" id="A0A0G4P509"/>
<sequence>MEGPSQGETPPKRSGTEVSAATYVRMVWMWAPAEPSQLASEENNADNVVRDPVDPLGLFDELEGPLDWPSEGLFDQETHSFLYLLFKYQTILIEVLAHASFMN</sequence>
<dbReference type="EMBL" id="HG793138">
    <property type="protein sequence ID" value="CRL21390.1"/>
    <property type="molecule type" value="Genomic_DNA"/>
</dbReference>
<dbReference type="Proteomes" id="UP000053732">
    <property type="component" value="Unassembled WGS sequence"/>
</dbReference>